<feature type="transmembrane region" description="Helical" evidence="1">
    <location>
        <begin position="37"/>
        <end position="54"/>
    </location>
</feature>
<name>A0ABQ1RBU0_9ALTE</name>
<keyword evidence="1" id="KW-0812">Transmembrane</keyword>
<accession>A0ABQ1RBU0</accession>
<keyword evidence="1" id="KW-0472">Membrane</keyword>
<dbReference type="RefSeq" id="WP_099033849.1">
    <property type="nucleotide sequence ID" value="NZ_BMGJ01000005.1"/>
</dbReference>
<sequence>MSKQKAFWLIWISFTLFIIVFFSAVGELKQIDFGKSILLTIIPLACAYPIYRWVKSNDDFK</sequence>
<evidence type="ECO:0000313" key="2">
    <source>
        <dbReference type="EMBL" id="GGD62829.1"/>
    </source>
</evidence>
<keyword evidence="3" id="KW-1185">Reference proteome</keyword>
<protein>
    <submittedName>
        <fullName evidence="2">Uncharacterized protein</fullName>
    </submittedName>
</protein>
<evidence type="ECO:0000313" key="3">
    <source>
        <dbReference type="Proteomes" id="UP000614272"/>
    </source>
</evidence>
<feature type="transmembrane region" description="Helical" evidence="1">
    <location>
        <begin position="6"/>
        <end position="25"/>
    </location>
</feature>
<comment type="caution">
    <text evidence="2">The sequence shown here is derived from an EMBL/GenBank/DDBJ whole genome shotgun (WGS) entry which is preliminary data.</text>
</comment>
<reference evidence="3" key="1">
    <citation type="journal article" date="2019" name="Int. J. Syst. Evol. Microbiol.">
        <title>The Global Catalogue of Microorganisms (GCM) 10K type strain sequencing project: providing services to taxonomists for standard genome sequencing and annotation.</title>
        <authorList>
            <consortium name="The Broad Institute Genomics Platform"/>
            <consortium name="The Broad Institute Genome Sequencing Center for Infectious Disease"/>
            <person name="Wu L."/>
            <person name="Ma J."/>
        </authorList>
    </citation>
    <scope>NUCLEOTIDE SEQUENCE [LARGE SCALE GENOMIC DNA]</scope>
    <source>
        <strain evidence="3">CGMCC 1.12923</strain>
    </source>
</reference>
<proteinExistence type="predicted"/>
<dbReference type="Proteomes" id="UP000614272">
    <property type="component" value="Unassembled WGS sequence"/>
</dbReference>
<keyword evidence="1" id="KW-1133">Transmembrane helix</keyword>
<organism evidence="2 3">
    <name type="scientific">Lacimicrobium alkaliphilum</name>
    <dbReference type="NCBI Taxonomy" id="1526571"/>
    <lineage>
        <taxon>Bacteria</taxon>
        <taxon>Pseudomonadati</taxon>
        <taxon>Pseudomonadota</taxon>
        <taxon>Gammaproteobacteria</taxon>
        <taxon>Alteromonadales</taxon>
        <taxon>Alteromonadaceae</taxon>
        <taxon>Lacimicrobium</taxon>
    </lineage>
</organism>
<dbReference type="EMBL" id="BMGJ01000005">
    <property type="protein sequence ID" value="GGD62829.1"/>
    <property type="molecule type" value="Genomic_DNA"/>
</dbReference>
<gene>
    <name evidence="2" type="ORF">GCM10011357_17650</name>
</gene>
<evidence type="ECO:0000256" key="1">
    <source>
        <dbReference type="SAM" id="Phobius"/>
    </source>
</evidence>